<dbReference type="EMBL" id="DF977446">
    <property type="protein sequence ID" value="GAP82931.1"/>
    <property type="molecule type" value="Genomic_DNA"/>
</dbReference>
<accession>A0A1S7UIX4</accession>
<comment type="similarity">
    <text evidence="1">Belongs to the peptidase S10 family.</text>
</comment>
<dbReference type="AlphaFoldDB" id="A0A1S7UIX4"/>
<evidence type="ECO:0000256" key="1">
    <source>
        <dbReference type="ARBA" id="ARBA00009431"/>
    </source>
</evidence>
<dbReference type="SUPFAM" id="SSF53474">
    <property type="entry name" value="alpha/beta-Hydrolases"/>
    <property type="match status" value="1"/>
</dbReference>
<evidence type="ECO:0000256" key="5">
    <source>
        <dbReference type="ARBA" id="ARBA00022801"/>
    </source>
</evidence>
<sequence length="508" mass="55462">MLLRIITRTGLVCGLAAAATVRAAAVHFDATAQKPLETTYDDDDREPTRARPAVASGPSSPSSSFSWPVYPQDNRTCAAGTTHFTGRVPVTAEKELFFWFAESRRDPRGDPTVLWLNGGPAASSMPGFFQEIGPCELVGNGTGGGTTASPHSWADFANLLVLDQPAGAGLSTAAGDSAPVTLAEGTVDFGAFLAAFVARFPQYFGRGFYVAGESFGGRYAPRYVADIVRGQLEGAPDALPVKIDGLILVDAFIDGVSHMIGHHALFCTDEYQDLLRFNETVCRSIAAAVPRAEYLLGVCQETQDPEDCGAATEYASANIERYFRDEVAQGRFSPYDLRLPCELPDMSCIPPAEFYTESYLNRPEIQALLGFDTPREYRATNFSLNAVWSEQPEILVPTTRNVSWLLDDGGLRMLVFNGVYDAAITTPGMFREFDQLPWSQQHEFRVQPKVDWHWTGPRHEVVEGGKIKGLARLQVASVYDAGHMSPGDAKSAVSSLVQRWLETPLTRI</sequence>
<dbReference type="Gene3D" id="1.10.287.410">
    <property type="match status" value="1"/>
</dbReference>
<evidence type="ECO:0000256" key="6">
    <source>
        <dbReference type="ARBA" id="ARBA00023180"/>
    </source>
</evidence>
<dbReference type="STRING" id="77044.A0A1S7UIX4"/>
<name>A0A1S7UIX4_ROSNE</name>
<dbReference type="Gene3D" id="3.40.50.1820">
    <property type="entry name" value="alpha/beta hydrolase"/>
    <property type="match status" value="1"/>
</dbReference>
<feature type="chain" id="PRO_5012865405" description="carboxypeptidase C" evidence="8">
    <location>
        <begin position="19"/>
        <end position="508"/>
    </location>
</feature>
<gene>
    <name evidence="9" type="ORF">SAMD00023353_0104580</name>
</gene>
<proteinExistence type="inferred from homology"/>
<dbReference type="GO" id="GO:0004185">
    <property type="term" value="F:serine-type carboxypeptidase activity"/>
    <property type="evidence" value="ECO:0007669"/>
    <property type="project" value="UniProtKB-EC"/>
</dbReference>
<dbReference type="OrthoDB" id="443318at2759"/>
<dbReference type="GO" id="GO:0006508">
    <property type="term" value="P:proteolysis"/>
    <property type="evidence" value="ECO:0007669"/>
    <property type="project" value="UniProtKB-KW"/>
</dbReference>
<evidence type="ECO:0000313" key="10">
    <source>
        <dbReference type="Proteomes" id="UP000054516"/>
    </source>
</evidence>
<keyword evidence="10" id="KW-1185">Reference proteome</keyword>
<dbReference type="Proteomes" id="UP000054516">
    <property type="component" value="Unassembled WGS sequence"/>
</dbReference>
<evidence type="ECO:0000256" key="8">
    <source>
        <dbReference type="SAM" id="SignalP"/>
    </source>
</evidence>
<evidence type="ECO:0000256" key="7">
    <source>
        <dbReference type="SAM" id="MobiDB-lite"/>
    </source>
</evidence>
<keyword evidence="4" id="KW-0645">Protease</keyword>
<evidence type="ECO:0000256" key="4">
    <source>
        <dbReference type="ARBA" id="ARBA00022670"/>
    </source>
</evidence>
<evidence type="ECO:0000256" key="2">
    <source>
        <dbReference type="ARBA" id="ARBA00012446"/>
    </source>
</evidence>
<keyword evidence="5" id="KW-0378">Hydrolase</keyword>
<dbReference type="OMA" id="DETHIRV"/>
<dbReference type="InterPro" id="IPR001563">
    <property type="entry name" value="Peptidase_S10"/>
</dbReference>
<feature type="region of interest" description="Disordered" evidence="7">
    <location>
        <begin position="37"/>
        <end position="66"/>
    </location>
</feature>
<dbReference type="Pfam" id="PF00450">
    <property type="entry name" value="Peptidase_S10"/>
    <property type="match status" value="1"/>
</dbReference>
<dbReference type="PANTHER" id="PTHR11802:SF113">
    <property type="entry name" value="SERINE CARBOXYPEPTIDASE CTSA-4.1"/>
    <property type="match status" value="1"/>
</dbReference>
<evidence type="ECO:0000256" key="3">
    <source>
        <dbReference type="ARBA" id="ARBA00022645"/>
    </source>
</evidence>
<dbReference type="InterPro" id="IPR029058">
    <property type="entry name" value="AB_hydrolase_fold"/>
</dbReference>
<keyword evidence="6" id="KW-0325">Glycoprotein</keyword>
<organism evidence="9">
    <name type="scientific">Rosellinia necatrix</name>
    <name type="common">White root-rot fungus</name>
    <dbReference type="NCBI Taxonomy" id="77044"/>
    <lineage>
        <taxon>Eukaryota</taxon>
        <taxon>Fungi</taxon>
        <taxon>Dikarya</taxon>
        <taxon>Ascomycota</taxon>
        <taxon>Pezizomycotina</taxon>
        <taxon>Sordariomycetes</taxon>
        <taxon>Xylariomycetidae</taxon>
        <taxon>Xylariales</taxon>
        <taxon>Xylariaceae</taxon>
        <taxon>Rosellinia</taxon>
    </lineage>
</organism>
<keyword evidence="3 9" id="KW-0121">Carboxypeptidase</keyword>
<protein>
    <recommendedName>
        <fullName evidence="2">carboxypeptidase C</fullName>
        <ecNumber evidence="2">3.4.16.5</ecNumber>
    </recommendedName>
</protein>
<keyword evidence="8" id="KW-0732">Signal</keyword>
<feature type="compositionally biased region" description="Low complexity" evidence="7">
    <location>
        <begin position="56"/>
        <end position="66"/>
    </location>
</feature>
<evidence type="ECO:0000313" key="9">
    <source>
        <dbReference type="EMBL" id="GAP82931.1"/>
    </source>
</evidence>
<reference evidence="9" key="1">
    <citation type="submission" date="2016-03" db="EMBL/GenBank/DDBJ databases">
        <title>Draft genome sequence of Rosellinia necatrix.</title>
        <authorList>
            <person name="Kanematsu S."/>
        </authorList>
    </citation>
    <scope>NUCLEOTIDE SEQUENCE [LARGE SCALE GENOMIC DNA]</scope>
    <source>
        <strain evidence="9">W97</strain>
    </source>
</reference>
<feature type="signal peptide" evidence="8">
    <location>
        <begin position="1"/>
        <end position="18"/>
    </location>
</feature>
<dbReference type="PANTHER" id="PTHR11802">
    <property type="entry name" value="SERINE PROTEASE FAMILY S10 SERINE CARBOXYPEPTIDASE"/>
    <property type="match status" value="1"/>
</dbReference>
<dbReference type="PRINTS" id="PR00724">
    <property type="entry name" value="CRBOXYPTASEC"/>
</dbReference>
<dbReference type="EC" id="3.4.16.5" evidence="2"/>